<organism evidence="2 3">
    <name type="scientific">Stieleria magnilauensis</name>
    <dbReference type="NCBI Taxonomy" id="2527963"/>
    <lineage>
        <taxon>Bacteria</taxon>
        <taxon>Pseudomonadati</taxon>
        <taxon>Planctomycetota</taxon>
        <taxon>Planctomycetia</taxon>
        <taxon>Pirellulales</taxon>
        <taxon>Pirellulaceae</taxon>
        <taxon>Stieleria</taxon>
    </lineage>
</organism>
<accession>A0ABX5XT83</accession>
<dbReference type="CDD" id="cd06260">
    <property type="entry name" value="DUF820-like"/>
    <property type="match status" value="1"/>
</dbReference>
<protein>
    <recommendedName>
        <fullName evidence="1">Putative restriction endonuclease domain-containing protein</fullName>
    </recommendedName>
</protein>
<dbReference type="SUPFAM" id="SSF52980">
    <property type="entry name" value="Restriction endonuclease-like"/>
    <property type="match status" value="1"/>
</dbReference>
<evidence type="ECO:0000313" key="3">
    <source>
        <dbReference type="Proteomes" id="UP000318081"/>
    </source>
</evidence>
<dbReference type="Pfam" id="PF05685">
    <property type="entry name" value="Uma2"/>
    <property type="match status" value="1"/>
</dbReference>
<dbReference type="InterPro" id="IPR012296">
    <property type="entry name" value="Nuclease_put_TT1808"/>
</dbReference>
<dbReference type="InterPro" id="IPR011335">
    <property type="entry name" value="Restrct_endonuc-II-like"/>
</dbReference>
<dbReference type="RefSeq" id="WP_145214106.1">
    <property type="nucleotide sequence ID" value="NZ_CP036432.1"/>
</dbReference>
<reference evidence="2 3" key="1">
    <citation type="submission" date="2019-02" db="EMBL/GenBank/DDBJ databases">
        <title>Deep-cultivation of Planctomycetes and their phenomic and genomic characterization uncovers novel biology.</title>
        <authorList>
            <person name="Wiegand S."/>
            <person name="Jogler M."/>
            <person name="Boedeker C."/>
            <person name="Pinto D."/>
            <person name="Vollmers J."/>
            <person name="Rivas-Marin E."/>
            <person name="Kohn T."/>
            <person name="Peeters S.H."/>
            <person name="Heuer A."/>
            <person name="Rast P."/>
            <person name="Oberbeckmann S."/>
            <person name="Bunk B."/>
            <person name="Jeske O."/>
            <person name="Meyerdierks A."/>
            <person name="Storesund J.E."/>
            <person name="Kallscheuer N."/>
            <person name="Luecker S."/>
            <person name="Lage O.M."/>
            <person name="Pohl T."/>
            <person name="Merkel B.J."/>
            <person name="Hornburger P."/>
            <person name="Mueller R.-W."/>
            <person name="Bruemmer F."/>
            <person name="Labrenz M."/>
            <person name="Spormann A.M."/>
            <person name="Op den Camp H."/>
            <person name="Overmann J."/>
            <person name="Amann R."/>
            <person name="Jetten M.S.M."/>
            <person name="Mascher T."/>
            <person name="Medema M.H."/>
            <person name="Devos D.P."/>
            <person name="Kaster A.-K."/>
            <person name="Ovreas L."/>
            <person name="Rohde M."/>
            <person name="Galperin M.Y."/>
            <person name="Jogler C."/>
        </authorList>
    </citation>
    <scope>NUCLEOTIDE SEQUENCE [LARGE SCALE GENOMIC DNA]</scope>
    <source>
        <strain evidence="2 3">TBK1r</strain>
    </source>
</reference>
<dbReference type="Proteomes" id="UP000318081">
    <property type="component" value="Chromosome"/>
</dbReference>
<dbReference type="InterPro" id="IPR008538">
    <property type="entry name" value="Uma2"/>
</dbReference>
<dbReference type="EMBL" id="CP036432">
    <property type="protein sequence ID" value="QDV85016.1"/>
    <property type="molecule type" value="Genomic_DNA"/>
</dbReference>
<evidence type="ECO:0000313" key="2">
    <source>
        <dbReference type="EMBL" id="QDV85016.1"/>
    </source>
</evidence>
<dbReference type="PANTHER" id="PTHR36558">
    <property type="entry name" value="GLR1098 PROTEIN"/>
    <property type="match status" value="1"/>
</dbReference>
<evidence type="ECO:0000259" key="1">
    <source>
        <dbReference type="Pfam" id="PF05685"/>
    </source>
</evidence>
<dbReference type="PANTHER" id="PTHR36558:SF1">
    <property type="entry name" value="RESTRICTION ENDONUCLEASE DOMAIN-CONTAINING PROTEIN-RELATED"/>
    <property type="match status" value="1"/>
</dbReference>
<gene>
    <name evidence="2" type="ORF">TBK1r_39690</name>
</gene>
<name>A0ABX5XT83_9BACT</name>
<sequence length="206" mass="23005">MSGVPKPVLSEADYLAQERQADFKSEFYRGEVFAMAGASRRHNLIVGNAVTAFNLGLRDSDCQVYPSDMRVKVSATGLVTYPDVSVACGNPVFDDDQNDTLLSPVVLIEVLSKSTESYDRGAKFEQYRHLKSLRHYLLIAQDRIHVEHFSLQDDGNWLLRECNEINGTVELKPLNCELAVGDFYRKVDLSGTEELRGGAETRSAEP</sequence>
<dbReference type="Gene3D" id="3.90.1570.10">
    <property type="entry name" value="tt1808, chain A"/>
    <property type="match status" value="1"/>
</dbReference>
<keyword evidence="3" id="KW-1185">Reference proteome</keyword>
<feature type="domain" description="Putative restriction endonuclease" evidence="1">
    <location>
        <begin position="13"/>
        <end position="174"/>
    </location>
</feature>
<proteinExistence type="predicted"/>